<evidence type="ECO:0000256" key="1">
    <source>
        <dbReference type="ARBA" id="ARBA00006478"/>
    </source>
</evidence>
<dbReference type="PANTHER" id="PTHR10210:SF41">
    <property type="entry name" value="RIBOSE-PHOSPHATE PYROPHOSPHOKINASE 1, CHLOROPLASTIC"/>
    <property type="match status" value="1"/>
</dbReference>
<dbReference type="CDD" id="cd06223">
    <property type="entry name" value="PRTases_typeI"/>
    <property type="match status" value="1"/>
</dbReference>
<dbReference type="PANTHER" id="PTHR10210">
    <property type="entry name" value="RIBOSE-PHOSPHATE DIPHOSPHOKINASE FAMILY MEMBER"/>
    <property type="match status" value="1"/>
</dbReference>
<dbReference type="InterPro" id="IPR000836">
    <property type="entry name" value="PRTase_dom"/>
</dbReference>
<dbReference type="GO" id="GO:0002189">
    <property type="term" value="C:ribose phosphate diphosphokinase complex"/>
    <property type="evidence" value="ECO:0007669"/>
    <property type="project" value="TreeGrafter"/>
</dbReference>
<dbReference type="GO" id="GO:0000287">
    <property type="term" value="F:magnesium ion binding"/>
    <property type="evidence" value="ECO:0007669"/>
    <property type="project" value="InterPro"/>
</dbReference>
<dbReference type="GO" id="GO:0005737">
    <property type="term" value="C:cytoplasm"/>
    <property type="evidence" value="ECO:0007669"/>
    <property type="project" value="TreeGrafter"/>
</dbReference>
<dbReference type="Pfam" id="PF14572">
    <property type="entry name" value="Pribosyl_synth"/>
    <property type="match status" value="1"/>
</dbReference>
<proteinExistence type="inferred from homology"/>
<protein>
    <submittedName>
        <fullName evidence="2">Ribose-phosphate pyrophosphokinase</fullName>
    </submittedName>
</protein>
<dbReference type="SUPFAM" id="SSF53271">
    <property type="entry name" value="PRTase-like"/>
    <property type="match status" value="1"/>
</dbReference>
<evidence type="ECO:0000313" key="2">
    <source>
        <dbReference type="EMBL" id="CAI8008614.1"/>
    </source>
</evidence>
<comment type="caution">
    <text evidence="2">The sequence shown here is derived from an EMBL/GenBank/DDBJ whole genome shotgun (WGS) entry which is preliminary data.</text>
</comment>
<accession>A0AA35RCD4</accession>
<reference evidence="2" key="1">
    <citation type="submission" date="2023-03" db="EMBL/GenBank/DDBJ databases">
        <authorList>
            <person name="Steffen K."/>
            <person name="Cardenas P."/>
        </authorList>
    </citation>
    <scope>NUCLEOTIDE SEQUENCE</scope>
</reference>
<gene>
    <name evidence="2" type="ORF">GBAR_LOCUS5888</name>
</gene>
<sequence>MNVIGEVEGKVALTFDDEIDTGGTVVNAARSLLDHGVKEVYCCASHAVLSRNAPETMAQRPFTEIVVTDTIPIGPGKRNGKLPCVVGPPPWRGNLPHPLRPIHR</sequence>
<dbReference type="GO" id="GO:0006015">
    <property type="term" value="P:5-phosphoribose 1-diphosphate biosynthetic process"/>
    <property type="evidence" value="ECO:0007669"/>
    <property type="project" value="TreeGrafter"/>
</dbReference>
<name>A0AA35RCD4_GEOBA</name>
<comment type="similarity">
    <text evidence="1">Belongs to the ribose-phosphate pyrophosphokinase family.</text>
</comment>
<dbReference type="GO" id="GO:0004749">
    <property type="term" value="F:ribose phosphate diphosphokinase activity"/>
    <property type="evidence" value="ECO:0007669"/>
    <property type="project" value="TreeGrafter"/>
</dbReference>
<keyword evidence="3" id="KW-1185">Reference proteome</keyword>
<dbReference type="EMBL" id="CASHTH010000874">
    <property type="protein sequence ID" value="CAI8008614.1"/>
    <property type="molecule type" value="Genomic_DNA"/>
</dbReference>
<dbReference type="InterPro" id="IPR029057">
    <property type="entry name" value="PRTase-like"/>
</dbReference>
<evidence type="ECO:0000313" key="3">
    <source>
        <dbReference type="Proteomes" id="UP001174909"/>
    </source>
</evidence>
<dbReference type="AlphaFoldDB" id="A0AA35RCD4"/>
<dbReference type="GO" id="GO:0006164">
    <property type="term" value="P:purine nucleotide biosynthetic process"/>
    <property type="evidence" value="ECO:0007669"/>
    <property type="project" value="TreeGrafter"/>
</dbReference>
<dbReference type="Gene3D" id="3.40.50.2020">
    <property type="match status" value="1"/>
</dbReference>
<organism evidence="2 3">
    <name type="scientific">Geodia barretti</name>
    <name type="common">Barrett's horny sponge</name>
    <dbReference type="NCBI Taxonomy" id="519541"/>
    <lineage>
        <taxon>Eukaryota</taxon>
        <taxon>Metazoa</taxon>
        <taxon>Porifera</taxon>
        <taxon>Demospongiae</taxon>
        <taxon>Heteroscleromorpha</taxon>
        <taxon>Tetractinellida</taxon>
        <taxon>Astrophorina</taxon>
        <taxon>Geodiidae</taxon>
        <taxon>Geodia</taxon>
    </lineage>
</organism>
<dbReference type="Proteomes" id="UP001174909">
    <property type="component" value="Unassembled WGS sequence"/>
</dbReference>
<dbReference type="InterPro" id="IPR005946">
    <property type="entry name" value="Rib-P_diPkinase"/>
</dbReference>